<evidence type="ECO:0000313" key="15">
    <source>
        <dbReference type="Proteomes" id="UP000238375"/>
    </source>
</evidence>
<comment type="caution">
    <text evidence="14">The sequence shown here is derived from an EMBL/GenBank/DDBJ whole genome shotgun (WGS) entry which is preliminary data.</text>
</comment>
<evidence type="ECO:0000256" key="6">
    <source>
        <dbReference type="ARBA" id="ARBA00022741"/>
    </source>
</evidence>
<evidence type="ECO:0000256" key="8">
    <source>
        <dbReference type="ARBA" id="ARBA00022840"/>
    </source>
</evidence>
<dbReference type="EC" id="2.7.6.3" evidence="3"/>
<organism evidence="14 15">
    <name type="scientific">Spirosoma oryzae</name>
    <dbReference type="NCBI Taxonomy" id="1469603"/>
    <lineage>
        <taxon>Bacteria</taxon>
        <taxon>Pseudomonadati</taxon>
        <taxon>Bacteroidota</taxon>
        <taxon>Cytophagia</taxon>
        <taxon>Cytophagales</taxon>
        <taxon>Cytophagaceae</taxon>
        <taxon>Spirosoma</taxon>
    </lineage>
</organism>
<evidence type="ECO:0000256" key="1">
    <source>
        <dbReference type="ARBA" id="ARBA00005051"/>
    </source>
</evidence>
<dbReference type="GO" id="GO:0046654">
    <property type="term" value="P:tetrahydrofolate biosynthetic process"/>
    <property type="evidence" value="ECO:0007669"/>
    <property type="project" value="UniProtKB-UniPathway"/>
</dbReference>
<dbReference type="OrthoDB" id="9808041at2"/>
<proteinExistence type="inferred from homology"/>
<evidence type="ECO:0000256" key="10">
    <source>
        <dbReference type="ARBA" id="ARBA00029409"/>
    </source>
</evidence>
<feature type="domain" description="7,8-dihydro-6-hydroxymethylpterin-pyrophosphokinase" evidence="13">
    <location>
        <begin position="108"/>
        <end position="119"/>
    </location>
</feature>
<dbReference type="Proteomes" id="UP000238375">
    <property type="component" value="Unassembled WGS sequence"/>
</dbReference>
<comment type="function">
    <text evidence="10">Catalyzes the transfer of pyrophosphate from adenosine triphosphate (ATP) to 6-hydroxymethyl-7,8-dihydropterin, an enzymatic step in folate biosynthesis pathway.</text>
</comment>
<protein>
    <recommendedName>
        <fullName evidence="4">2-amino-4-hydroxy-6-hydroxymethyldihydropteridine pyrophosphokinase</fullName>
        <ecNumber evidence="3">2.7.6.3</ecNumber>
    </recommendedName>
    <alternativeName>
        <fullName evidence="11">6-hydroxymethyl-7,8-dihydropterin pyrophosphokinase</fullName>
    </alternativeName>
    <alternativeName>
        <fullName evidence="12">7,8-dihydro-6-hydroxymethylpterin-pyrophosphokinase</fullName>
    </alternativeName>
</protein>
<reference evidence="14 15" key="1">
    <citation type="submission" date="2018-03" db="EMBL/GenBank/DDBJ databases">
        <title>Genomic Encyclopedia of Archaeal and Bacterial Type Strains, Phase II (KMG-II): from individual species to whole genera.</title>
        <authorList>
            <person name="Goeker M."/>
        </authorList>
    </citation>
    <scope>NUCLEOTIDE SEQUENCE [LARGE SCALE GENOMIC DNA]</scope>
    <source>
        <strain evidence="14 15">DSM 28354</strain>
    </source>
</reference>
<keyword evidence="6" id="KW-0547">Nucleotide-binding</keyword>
<dbReference type="EMBL" id="PVTE01000006">
    <property type="protein sequence ID" value="PRY40950.1"/>
    <property type="molecule type" value="Genomic_DNA"/>
</dbReference>
<evidence type="ECO:0000256" key="5">
    <source>
        <dbReference type="ARBA" id="ARBA00022679"/>
    </source>
</evidence>
<evidence type="ECO:0000313" key="14">
    <source>
        <dbReference type="EMBL" id="PRY40950.1"/>
    </source>
</evidence>
<evidence type="ECO:0000256" key="2">
    <source>
        <dbReference type="ARBA" id="ARBA00005810"/>
    </source>
</evidence>
<dbReference type="UniPathway" id="UPA00077">
    <property type="reaction ID" value="UER00155"/>
</dbReference>
<dbReference type="PANTHER" id="PTHR43071:SF1">
    <property type="entry name" value="2-AMINO-4-HYDROXY-6-HYDROXYMETHYLDIHYDROPTERIDINE PYROPHOSPHOKINASE"/>
    <property type="match status" value="1"/>
</dbReference>
<keyword evidence="8" id="KW-0067">ATP-binding</keyword>
<keyword evidence="5" id="KW-0808">Transferase</keyword>
<evidence type="ECO:0000256" key="4">
    <source>
        <dbReference type="ARBA" id="ARBA00016218"/>
    </source>
</evidence>
<evidence type="ECO:0000256" key="12">
    <source>
        <dbReference type="ARBA" id="ARBA00033413"/>
    </source>
</evidence>
<dbReference type="InterPro" id="IPR035907">
    <property type="entry name" value="Hppk_sf"/>
</dbReference>
<dbReference type="CDD" id="cd00483">
    <property type="entry name" value="HPPK"/>
    <property type="match status" value="1"/>
</dbReference>
<dbReference type="AlphaFoldDB" id="A0A2T0T5K1"/>
<dbReference type="SUPFAM" id="SSF55083">
    <property type="entry name" value="6-hydroxymethyl-7,8-dihydropterin pyrophosphokinase, HPPK"/>
    <property type="match status" value="1"/>
</dbReference>
<keyword evidence="9" id="KW-0289">Folate biosynthesis</keyword>
<dbReference type="Gene3D" id="3.30.70.560">
    <property type="entry name" value="7,8-Dihydro-6-hydroxymethylpterin-pyrophosphokinase HPPK"/>
    <property type="match status" value="1"/>
</dbReference>
<gene>
    <name evidence="14" type="ORF">CLV58_106135</name>
</gene>
<comment type="similarity">
    <text evidence="2">Belongs to the HPPK family.</text>
</comment>
<dbReference type="GO" id="GO:0046656">
    <property type="term" value="P:folic acid biosynthetic process"/>
    <property type="evidence" value="ECO:0007669"/>
    <property type="project" value="UniProtKB-KW"/>
</dbReference>
<dbReference type="PANTHER" id="PTHR43071">
    <property type="entry name" value="2-AMINO-4-HYDROXY-6-HYDROXYMETHYLDIHYDROPTERIDINE PYROPHOSPHOKINASE"/>
    <property type="match status" value="1"/>
</dbReference>
<accession>A0A2T0T5K1</accession>
<comment type="pathway">
    <text evidence="1">Cofactor biosynthesis; tetrahydrofolate biosynthesis; 2-amino-4-hydroxy-6-hydroxymethyl-7,8-dihydropteridine diphosphate from 7,8-dihydroneopterin triphosphate: step 4/4.</text>
</comment>
<keyword evidence="7 14" id="KW-0418">Kinase</keyword>
<dbReference type="NCBIfam" id="TIGR01498">
    <property type="entry name" value="folK"/>
    <property type="match status" value="1"/>
</dbReference>
<evidence type="ECO:0000256" key="3">
    <source>
        <dbReference type="ARBA" id="ARBA00013253"/>
    </source>
</evidence>
<dbReference type="Pfam" id="PF01288">
    <property type="entry name" value="HPPK"/>
    <property type="match status" value="1"/>
</dbReference>
<evidence type="ECO:0000256" key="7">
    <source>
        <dbReference type="ARBA" id="ARBA00022777"/>
    </source>
</evidence>
<dbReference type="GO" id="GO:0003848">
    <property type="term" value="F:2-amino-4-hydroxy-6-hydroxymethyldihydropteridine diphosphokinase activity"/>
    <property type="evidence" value="ECO:0007669"/>
    <property type="project" value="UniProtKB-EC"/>
</dbReference>
<dbReference type="InterPro" id="IPR000550">
    <property type="entry name" value="Hppk"/>
</dbReference>
<evidence type="ECO:0000256" key="9">
    <source>
        <dbReference type="ARBA" id="ARBA00022909"/>
    </source>
</evidence>
<sequence>MERVSLFNHSITRSFYHSITQSLITFLLLGANLGDRVLTLAQAVRRIEQRVGRVVSQSNLYETAAWGVTEQPAFLNQVLAIETTLEPEMVLAQTQAIESELGRVRHEHWGARTIDIDLLYYDQLIWQSPTLTLPHPFLHQRRFTLVPLAEIAPDFRHPVLHKTTLDLLANCDDTGAVTIFNSPTIVPPH</sequence>
<keyword evidence="15" id="KW-1185">Reference proteome</keyword>
<dbReference type="GO" id="GO:0005524">
    <property type="term" value="F:ATP binding"/>
    <property type="evidence" value="ECO:0007669"/>
    <property type="project" value="UniProtKB-KW"/>
</dbReference>
<evidence type="ECO:0000256" key="11">
    <source>
        <dbReference type="ARBA" id="ARBA00029766"/>
    </source>
</evidence>
<dbReference type="PROSITE" id="PS00794">
    <property type="entry name" value="HPPK"/>
    <property type="match status" value="1"/>
</dbReference>
<dbReference type="GO" id="GO:0016301">
    <property type="term" value="F:kinase activity"/>
    <property type="evidence" value="ECO:0007669"/>
    <property type="project" value="UniProtKB-KW"/>
</dbReference>
<evidence type="ECO:0000259" key="13">
    <source>
        <dbReference type="PROSITE" id="PS00794"/>
    </source>
</evidence>
<name>A0A2T0T5K1_9BACT</name>